<evidence type="ECO:0000313" key="8">
    <source>
        <dbReference type="EMBL" id="KAK3031769.1"/>
    </source>
</evidence>
<dbReference type="EMBL" id="JAVXUP010000294">
    <property type="protein sequence ID" value="KAK3031769.1"/>
    <property type="molecule type" value="Genomic_DNA"/>
</dbReference>
<dbReference type="AlphaFoldDB" id="A0AA89B6S8"/>
<gene>
    <name evidence="8" type="ORF">RJ639_037066</name>
</gene>
<evidence type="ECO:0000256" key="4">
    <source>
        <dbReference type="ARBA" id="ARBA00023136"/>
    </source>
</evidence>
<evidence type="ECO:0000256" key="5">
    <source>
        <dbReference type="SAM" id="Coils"/>
    </source>
</evidence>
<comment type="subcellular location">
    <subcellularLocation>
        <location evidence="1">Membrane</location>
    </subcellularLocation>
</comment>
<accession>A0AA89B6S8</accession>
<dbReference type="InterPro" id="IPR007656">
    <property type="entry name" value="GTD-bd"/>
</dbReference>
<protein>
    <recommendedName>
        <fullName evidence="7">GTD-binding domain-containing protein</fullName>
    </recommendedName>
</protein>
<reference evidence="8" key="1">
    <citation type="submission" date="2022-12" db="EMBL/GenBank/DDBJ databases">
        <title>Draft genome assemblies for two species of Escallonia (Escalloniales).</title>
        <authorList>
            <person name="Chanderbali A."/>
            <person name="Dervinis C."/>
            <person name="Anghel I."/>
            <person name="Soltis D."/>
            <person name="Soltis P."/>
            <person name="Zapata F."/>
        </authorList>
    </citation>
    <scope>NUCLEOTIDE SEQUENCE</scope>
    <source>
        <strain evidence="8">UCBG64.0493</strain>
        <tissue evidence="8">Leaf</tissue>
    </source>
</reference>
<dbReference type="GO" id="GO:0080115">
    <property type="term" value="F:myosin XI tail binding"/>
    <property type="evidence" value="ECO:0007669"/>
    <property type="project" value="UniProtKB-ARBA"/>
</dbReference>
<dbReference type="PANTHER" id="PTHR31422:SF1">
    <property type="entry name" value="GTD-BINDING DOMAIN-CONTAINING PROTEIN"/>
    <property type="match status" value="1"/>
</dbReference>
<evidence type="ECO:0000256" key="2">
    <source>
        <dbReference type="ARBA" id="ARBA00022692"/>
    </source>
</evidence>
<dbReference type="Proteomes" id="UP001188597">
    <property type="component" value="Unassembled WGS sequence"/>
</dbReference>
<feature type="region of interest" description="Disordered" evidence="6">
    <location>
        <begin position="231"/>
        <end position="255"/>
    </location>
</feature>
<dbReference type="PROSITE" id="PS51775">
    <property type="entry name" value="GTD_BINDING"/>
    <property type="match status" value="1"/>
</dbReference>
<keyword evidence="5" id="KW-0175">Coiled coil</keyword>
<keyword evidence="4" id="KW-0472">Membrane</keyword>
<dbReference type="GO" id="GO:0016020">
    <property type="term" value="C:membrane"/>
    <property type="evidence" value="ECO:0007669"/>
    <property type="project" value="UniProtKB-SubCell"/>
</dbReference>
<sequence>MSETSSISLKEMLCAQQHLLQKLYNELDVEREASATAASEALSMILRLQGEKAAVKMEAEQYKRLAEEKMCYAEESLVLFEDLIYQKEMEVAALDYQVQAYRYKLLSMGCADPGLGEIKFPENLLQRNETLIGDLNGQGIPRRNSAPPVAVKRSYLKRGTIERERSSSPEIEFIPKIVEEQKREEIYCQNLDSEKSTDPSAGGDINSYWAQISRLDEKVKYIAGDHYASLQSRSASPSSFSHVSSEMSYDPTKDAEQNEKFDQVEVPRNVMGNDVTSDSSCSTGVHDVFEVPQGQKNLKGCEQQTNDQGNLVLQGHERLLKPDSVKSLEKGETDRVRKMLPSKNSENDLCRPSAGVAVNCHLASVHPTTGVAEALPKFQQLSSTLEIIEVGMQASRQEVSNTGKEEELKLLNEIREQLNTIQSEIRSWKVKKSPPKDDLPMLSLMEVVTFLVAFINHPWFLPSPSSL</sequence>
<proteinExistence type="predicted"/>
<dbReference type="PANTHER" id="PTHR31422">
    <property type="entry name" value="BNAANNG28530D PROTEIN"/>
    <property type="match status" value="1"/>
</dbReference>
<feature type="domain" description="GTD-binding" evidence="7">
    <location>
        <begin position="4"/>
        <end position="102"/>
    </location>
</feature>
<name>A0AA89B6S8_9ASTE</name>
<evidence type="ECO:0000256" key="6">
    <source>
        <dbReference type="SAM" id="MobiDB-lite"/>
    </source>
</evidence>
<dbReference type="Pfam" id="PF04576">
    <property type="entry name" value="Zein-binding"/>
    <property type="match status" value="1"/>
</dbReference>
<feature type="coiled-coil region" evidence="5">
    <location>
        <begin position="404"/>
        <end position="431"/>
    </location>
</feature>
<comment type="caution">
    <text evidence="8">The sequence shown here is derived from an EMBL/GenBank/DDBJ whole genome shotgun (WGS) entry which is preliminary data.</text>
</comment>
<organism evidence="8 9">
    <name type="scientific">Escallonia herrerae</name>
    <dbReference type="NCBI Taxonomy" id="1293975"/>
    <lineage>
        <taxon>Eukaryota</taxon>
        <taxon>Viridiplantae</taxon>
        <taxon>Streptophyta</taxon>
        <taxon>Embryophyta</taxon>
        <taxon>Tracheophyta</taxon>
        <taxon>Spermatophyta</taxon>
        <taxon>Magnoliopsida</taxon>
        <taxon>eudicotyledons</taxon>
        <taxon>Gunneridae</taxon>
        <taxon>Pentapetalae</taxon>
        <taxon>asterids</taxon>
        <taxon>campanulids</taxon>
        <taxon>Escalloniales</taxon>
        <taxon>Escalloniaceae</taxon>
        <taxon>Escallonia</taxon>
    </lineage>
</organism>
<evidence type="ECO:0000313" key="9">
    <source>
        <dbReference type="Proteomes" id="UP001188597"/>
    </source>
</evidence>
<evidence type="ECO:0000259" key="7">
    <source>
        <dbReference type="PROSITE" id="PS51775"/>
    </source>
</evidence>
<keyword evidence="2" id="KW-0812">Transmembrane</keyword>
<evidence type="ECO:0000256" key="3">
    <source>
        <dbReference type="ARBA" id="ARBA00022989"/>
    </source>
</evidence>
<feature type="compositionally biased region" description="Low complexity" evidence="6">
    <location>
        <begin position="231"/>
        <end position="249"/>
    </location>
</feature>
<keyword evidence="3" id="KW-1133">Transmembrane helix</keyword>
<evidence type="ECO:0000256" key="1">
    <source>
        <dbReference type="ARBA" id="ARBA00004370"/>
    </source>
</evidence>
<keyword evidence="9" id="KW-1185">Reference proteome</keyword>